<name>A0A9W3G7I2_CAMBA</name>
<feature type="non-terminal residue" evidence="1">
    <location>
        <position position="1"/>
    </location>
</feature>
<protein>
    <submittedName>
        <fullName evidence="1">Nucleolar pre-ribosomal-associated protein 1-like</fullName>
    </submittedName>
</protein>
<proteinExistence type="predicted"/>
<evidence type="ECO:0000313" key="1">
    <source>
        <dbReference type="RefSeq" id="XP_045373791.1"/>
    </source>
</evidence>
<organism evidence="1">
    <name type="scientific">Camelus bactrianus</name>
    <name type="common">Bactrian camel</name>
    <dbReference type="NCBI Taxonomy" id="9837"/>
    <lineage>
        <taxon>Eukaryota</taxon>
        <taxon>Metazoa</taxon>
        <taxon>Chordata</taxon>
        <taxon>Craniata</taxon>
        <taxon>Vertebrata</taxon>
        <taxon>Euteleostomi</taxon>
        <taxon>Mammalia</taxon>
        <taxon>Eutheria</taxon>
        <taxon>Laurasiatheria</taxon>
        <taxon>Artiodactyla</taxon>
        <taxon>Tylopoda</taxon>
        <taxon>Camelidae</taxon>
        <taxon>Camelus</taxon>
    </lineage>
</organism>
<gene>
    <name evidence="1" type="primary">LOC123617330</name>
</gene>
<dbReference type="RefSeq" id="XP_045373791.1">
    <property type="nucleotide sequence ID" value="XM_045517835.1"/>
</dbReference>
<accession>A0A9W3G7I2</accession>
<sequence>NRVFLRLLAPRGPAGSAVPPAAQALHLSSLSAEDGATQATATFLVSLYIKDVWLGAQRPDTLLTHIQMVLDAAEDAQAGDEEAVVRLCKDISAQCPAVDAQPAGASSSGFWDSG</sequence>
<dbReference type="AlphaFoldDB" id="A0A9W3G7I2"/>
<reference evidence="1" key="1">
    <citation type="submission" date="2025-08" db="UniProtKB">
        <authorList>
            <consortium name="RefSeq"/>
        </authorList>
    </citation>
    <scope>IDENTIFICATION</scope>
</reference>